<keyword evidence="3" id="KW-1185">Reference proteome</keyword>
<protein>
    <submittedName>
        <fullName evidence="2">Uncharacterized protein</fullName>
    </submittedName>
</protein>
<gene>
    <name evidence="2" type="ORF">BHV28_10750</name>
</gene>
<name>A0A1U9JV64_9HYPH</name>
<evidence type="ECO:0000256" key="1">
    <source>
        <dbReference type="SAM" id="SignalP"/>
    </source>
</evidence>
<feature type="signal peptide" evidence="1">
    <location>
        <begin position="1"/>
        <end position="21"/>
    </location>
</feature>
<reference evidence="2 3" key="2">
    <citation type="journal article" date="2016" name="Sci. Rep.">
        <title>The genome of Rhizobiales bacteria in predatory ants reveals urease gene functions but no genes for nitrogen fixation.</title>
        <authorList>
            <person name="Neuvonen M.M."/>
            <person name="Tamarit D."/>
            <person name="Naslund K."/>
            <person name="Liebig J."/>
            <person name="Feldhaar H."/>
            <person name="Moran N.A."/>
            <person name="Guy L."/>
            <person name="Andersson S.G."/>
        </authorList>
    </citation>
    <scope>NUCLEOTIDE SEQUENCE [LARGE SCALE GENOMIC DNA]</scope>
    <source>
        <strain evidence="2 3">Hsal</strain>
    </source>
</reference>
<evidence type="ECO:0000313" key="3">
    <source>
        <dbReference type="Proteomes" id="UP000188912"/>
    </source>
</evidence>
<keyword evidence="1" id="KW-0732">Signal</keyword>
<evidence type="ECO:0000313" key="2">
    <source>
        <dbReference type="EMBL" id="AQS41764.1"/>
    </source>
</evidence>
<dbReference type="KEGG" id="thd:BHV28_10750"/>
<dbReference type="EMBL" id="CP017315">
    <property type="protein sequence ID" value="AQS41764.1"/>
    <property type="molecule type" value="Genomic_DNA"/>
</dbReference>
<dbReference type="AlphaFoldDB" id="A0A1U9JV64"/>
<feature type="chain" id="PRO_5012188714" evidence="1">
    <location>
        <begin position="22"/>
        <end position="169"/>
    </location>
</feature>
<accession>A0A1U9JV64</accession>
<dbReference type="Proteomes" id="UP000188912">
    <property type="component" value="Chromosome"/>
</dbReference>
<sequence>MLRLIALLLFFVTPALSHSYAANTEDMLQPFEGRWSGAGEVVAGKYKGTKFNCSLSGATEDTFIGMTLEGRCRSGIFSQPMKARIVRGAQGYYGTFNDGATGNGLDITAGKISKNHMILSLYHEKLNGVMTAHLNNAASLDITLAVQVQNTLVPLIDIRLKRITSLVRN</sequence>
<reference evidence="2 3" key="1">
    <citation type="journal article" date="2010" name="Science">
        <title>Genomic comparison of the ants Camponotus floridanus and Harpegnathos saltator.</title>
        <authorList>
            <person name="Bonasio R."/>
            <person name="Zhang G."/>
            <person name="Ye C."/>
            <person name="Mutti N.S."/>
            <person name="Fang X."/>
            <person name="Qin N."/>
            <person name="Donahue G."/>
            <person name="Yang P."/>
            <person name="Li Q."/>
            <person name="Li C."/>
            <person name="Zhang P."/>
            <person name="Huang Z."/>
            <person name="Berger S.L."/>
            <person name="Reinberg D."/>
            <person name="Wang J."/>
            <person name="Liebig J."/>
        </authorList>
    </citation>
    <scope>NUCLEOTIDE SEQUENCE [LARGE SCALE GENOMIC DNA]</scope>
    <source>
        <strain evidence="2 3">Hsal</strain>
    </source>
</reference>
<proteinExistence type="predicted"/>
<organism evidence="2 3">
    <name type="scientific">Candidatus Tokpelaia hoelldobleri</name>
    <dbReference type="NCBI Taxonomy" id="1902579"/>
    <lineage>
        <taxon>Bacteria</taxon>
        <taxon>Pseudomonadati</taxon>
        <taxon>Pseudomonadota</taxon>
        <taxon>Alphaproteobacteria</taxon>
        <taxon>Hyphomicrobiales</taxon>
        <taxon>Candidatus Tokpelaia</taxon>
    </lineage>
</organism>